<evidence type="ECO:0000256" key="2">
    <source>
        <dbReference type="ARBA" id="ARBA00023015"/>
    </source>
</evidence>
<comment type="caution">
    <text evidence="6">The sequence shown here is derived from an EMBL/GenBank/DDBJ whole genome shotgun (WGS) entry which is preliminary data.</text>
</comment>
<dbReference type="PROSITE" id="PS50931">
    <property type="entry name" value="HTH_LYSR"/>
    <property type="match status" value="1"/>
</dbReference>
<sequence>MCIIAQEVQVQNWDELRTAYQVARLGTVSGAAEVLGVHHATVIRHIDALESRLGIKLFQRHARGYTSTEAGRDLLVVAQAADEQFVQLANRIKGHGETVQGELIVTSIAGISDLLVPVLTSFQALQPDLSVRYLTDMRLFRLDFGEAHVAIRAGSVPEEPDNVVQPLVRMKTGLYAARSYVEKYGLPQTEADLAQHRFVTADNEAGRAPFHRWLRERVPDTALTFRTGEPQAMEVALREGVGIGFLSAFRAHQDDRLVEVMPPRAEWESPLWLVTHVDLHRTRKVQAFVAHLKEQAKSWRLCS</sequence>
<dbReference type="PANTHER" id="PTHR30537">
    <property type="entry name" value="HTH-TYPE TRANSCRIPTIONAL REGULATOR"/>
    <property type="match status" value="1"/>
</dbReference>
<dbReference type="InterPro" id="IPR036388">
    <property type="entry name" value="WH-like_DNA-bd_sf"/>
</dbReference>
<accession>A0ABU0W0D0</accession>
<dbReference type="InterPro" id="IPR000847">
    <property type="entry name" value="LysR_HTH_N"/>
</dbReference>
<dbReference type="RefSeq" id="WP_306681161.1">
    <property type="nucleotide sequence ID" value="NZ_JAVDBT010000013.1"/>
</dbReference>
<keyword evidence="4" id="KW-0804">Transcription</keyword>
<dbReference type="Gene3D" id="3.40.190.290">
    <property type="match status" value="1"/>
</dbReference>
<dbReference type="InterPro" id="IPR005119">
    <property type="entry name" value="LysR_subst-bd"/>
</dbReference>
<evidence type="ECO:0000256" key="3">
    <source>
        <dbReference type="ARBA" id="ARBA00023125"/>
    </source>
</evidence>
<dbReference type="SUPFAM" id="SSF46785">
    <property type="entry name" value="Winged helix' DNA-binding domain"/>
    <property type="match status" value="1"/>
</dbReference>
<comment type="similarity">
    <text evidence="1">Belongs to the LysR transcriptional regulatory family.</text>
</comment>
<evidence type="ECO:0000313" key="7">
    <source>
        <dbReference type="Proteomes" id="UP001239680"/>
    </source>
</evidence>
<reference evidence="6 7" key="1">
    <citation type="submission" date="2023-08" db="EMBL/GenBank/DDBJ databases">
        <title>Characterization of two Paracoccaceae strains isolated from Phycosphere and proposal of Xinfangfangia lacusdiani sp. nov.</title>
        <authorList>
            <person name="Deng Y."/>
            <person name="Zhang Y.Q."/>
        </authorList>
    </citation>
    <scope>NUCLEOTIDE SEQUENCE [LARGE SCALE GENOMIC DNA]</scope>
    <source>
        <strain evidence="6 7">CPCC 101601</strain>
    </source>
</reference>
<gene>
    <name evidence="6" type="ORF">Q9295_13850</name>
</gene>
<evidence type="ECO:0000313" key="6">
    <source>
        <dbReference type="EMBL" id="MDQ2067458.1"/>
    </source>
</evidence>
<dbReference type="EMBL" id="JAVDBT010000013">
    <property type="protein sequence ID" value="MDQ2067458.1"/>
    <property type="molecule type" value="Genomic_DNA"/>
</dbReference>
<keyword evidence="7" id="KW-1185">Reference proteome</keyword>
<dbReference type="Pfam" id="PF00126">
    <property type="entry name" value="HTH_1"/>
    <property type="match status" value="1"/>
</dbReference>
<dbReference type="InterPro" id="IPR036390">
    <property type="entry name" value="WH_DNA-bd_sf"/>
</dbReference>
<evidence type="ECO:0000256" key="4">
    <source>
        <dbReference type="ARBA" id="ARBA00023163"/>
    </source>
</evidence>
<dbReference type="Gene3D" id="1.10.10.10">
    <property type="entry name" value="Winged helix-like DNA-binding domain superfamily/Winged helix DNA-binding domain"/>
    <property type="match status" value="1"/>
</dbReference>
<protein>
    <submittedName>
        <fullName evidence="6">LysR family transcriptional regulator</fullName>
    </submittedName>
</protein>
<keyword evidence="3" id="KW-0238">DNA-binding</keyword>
<evidence type="ECO:0000259" key="5">
    <source>
        <dbReference type="PROSITE" id="PS50931"/>
    </source>
</evidence>
<feature type="domain" description="HTH lysR-type" evidence="5">
    <location>
        <begin position="11"/>
        <end position="68"/>
    </location>
</feature>
<dbReference type="InterPro" id="IPR058163">
    <property type="entry name" value="LysR-type_TF_proteobact-type"/>
</dbReference>
<dbReference type="Pfam" id="PF03466">
    <property type="entry name" value="LysR_substrate"/>
    <property type="match status" value="1"/>
</dbReference>
<organism evidence="6 7">
    <name type="scientific">Pseudogemmobacter lacusdianii</name>
    <dbReference type="NCBI Taxonomy" id="3069608"/>
    <lineage>
        <taxon>Bacteria</taxon>
        <taxon>Pseudomonadati</taxon>
        <taxon>Pseudomonadota</taxon>
        <taxon>Alphaproteobacteria</taxon>
        <taxon>Rhodobacterales</taxon>
        <taxon>Paracoccaceae</taxon>
        <taxon>Pseudogemmobacter</taxon>
    </lineage>
</organism>
<dbReference type="Proteomes" id="UP001239680">
    <property type="component" value="Unassembled WGS sequence"/>
</dbReference>
<evidence type="ECO:0000256" key="1">
    <source>
        <dbReference type="ARBA" id="ARBA00009437"/>
    </source>
</evidence>
<dbReference type="PANTHER" id="PTHR30537:SF3">
    <property type="entry name" value="TRANSCRIPTIONAL REGULATORY PROTEIN"/>
    <property type="match status" value="1"/>
</dbReference>
<proteinExistence type="inferred from homology"/>
<dbReference type="SUPFAM" id="SSF53850">
    <property type="entry name" value="Periplasmic binding protein-like II"/>
    <property type="match status" value="1"/>
</dbReference>
<keyword evidence="2" id="KW-0805">Transcription regulation</keyword>
<name>A0ABU0W0D0_9RHOB</name>